<feature type="region of interest" description="Disordered" evidence="2">
    <location>
        <begin position="250"/>
        <end position="312"/>
    </location>
</feature>
<dbReference type="GO" id="GO:0005615">
    <property type="term" value="C:extracellular space"/>
    <property type="evidence" value="ECO:0007669"/>
    <property type="project" value="TreeGrafter"/>
</dbReference>
<feature type="transmembrane region" description="Helical" evidence="3">
    <location>
        <begin position="1151"/>
        <end position="1173"/>
    </location>
</feature>
<feature type="compositionally biased region" description="Low complexity" evidence="2">
    <location>
        <begin position="294"/>
        <end position="310"/>
    </location>
</feature>
<comment type="caution">
    <text evidence="5">The sequence shown here is derived from an EMBL/GenBank/DDBJ whole genome shotgun (WGS) entry which is preliminary data.</text>
</comment>
<evidence type="ECO:0000256" key="1">
    <source>
        <dbReference type="ARBA" id="ARBA00022729"/>
    </source>
</evidence>
<dbReference type="PROSITE" id="PS50184">
    <property type="entry name" value="VWFC_2"/>
    <property type="match status" value="8"/>
</dbReference>
<keyword evidence="5" id="KW-0176">Collagen</keyword>
<dbReference type="SUPFAM" id="SSF57603">
    <property type="entry name" value="FnI-like domain"/>
    <property type="match status" value="1"/>
</dbReference>
<feature type="compositionally biased region" description="Pro residues" evidence="2">
    <location>
        <begin position="1050"/>
        <end position="1060"/>
    </location>
</feature>
<evidence type="ECO:0000313" key="5">
    <source>
        <dbReference type="EMBL" id="GFO23768.1"/>
    </source>
</evidence>
<feature type="domain" description="VWFC" evidence="4">
    <location>
        <begin position="969"/>
        <end position="1035"/>
    </location>
</feature>
<organism evidence="5 6">
    <name type="scientific">Plakobranchus ocellatus</name>
    <dbReference type="NCBI Taxonomy" id="259542"/>
    <lineage>
        <taxon>Eukaryota</taxon>
        <taxon>Metazoa</taxon>
        <taxon>Spiralia</taxon>
        <taxon>Lophotrochozoa</taxon>
        <taxon>Mollusca</taxon>
        <taxon>Gastropoda</taxon>
        <taxon>Heterobranchia</taxon>
        <taxon>Euthyneura</taxon>
        <taxon>Panpulmonata</taxon>
        <taxon>Sacoglossa</taxon>
        <taxon>Placobranchoidea</taxon>
        <taxon>Plakobranchidae</taxon>
        <taxon>Plakobranchus</taxon>
    </lineage>
</organism>
<feature type="domain" description="VWFC" evidence="4">
    <location>
        <begin position="674"/>
        <end position="743"/>
    </location>
</feature>
<feature type="compositionally biased region" description="Acidic residues" evidence="2">
    <location>
        <begin position="1176"/>
        <end position="1192"/>
    </location>
</feature>
<feature type="compositionally biased region" description="Low complexity" evidence="2">
    <location>
        <begin position="1101"/>
        <end position="1110"/>
    </location>
</feature>
<feature type="compositionally biased region" description="Low complexity" evidence="2">
    <location>
        <begin position="1082"/>
        <end position="1091"/>
    </location>
</feature>
<evidence type="ECO:0000256" key="3">
    <source>
        <dbReference type="SAM" id="Phobius"/>
    </source>
</evidence>
<feature type="domain" description="VWFC" evidence="4">
    <location>
        <begin position="46"/>
        <end position="113"/>
    </location>
</feature>
<evidence type="ECO:0000313" key="6">
    <source>
        <dbReference type="Proteomes" id="UP000735302"/>
    </source>
</evidence>
<gene>
    <name evidence="5" type="ORF">PoB_005027300</name>
</gene>
<keyword evidence="1" id="KW-0732">Signal</keyword>
<feature type="domain" description="VWFC" evidence="4">
    <location>
        <begin position="315"/>
        <end position="382"/>
    </location>
</feature>
<feature type="domain" description="VWFC" evidence="4">
    <location>
        <begin position="781"/>
        <end position="845"/>
    </location>
</feature>
<dbReference type="EMBL" id="BLXT01005528">
    <property type="protein sequence ID" value="GFO23768.1"/>
    <property type="molecule type" value="Genomic_DNA"/>
</dbReference>
<dbReference type="GO" id="GO:0045597">
    <property type="term" value="P:positive regulation of cell differentiation"/>
    <property type="evidence" value="ECO:0007669"/>
    <property type="project" value="TreeGrafter"/>
</dbReference>
<feature type="region of interest" description="Disordered" evidence="2">
    <location>
        <begin position="1039"/>
        <end position="1120"/>
    </location>
</feature>
<dbReference type="PROSITE" id="PS01208">
    <property type="entry name" value="VWFC_1"/>
    <property type="match status" value="5"/>
</dbReference>
<proteinExistence type="predicted"/>
<dbReference type="SMART" id="SM00214">
    <property type="entry name" value="VWC"/>
    <property type="match status" value="10"/>
</dbReference>
<sequence length="1207" mass="129398">MVSSVGNGGGLSQTLDNGQVVSVLPTGSPKTSSGGSVNFSWRNRIDGCLFQGRAYVQGQQWLVGCQLSCVCTDATVGKYQCRERCPKYENVPSTCKMVTDPADTCCTYPTDCGPGTNYVPIPVYSQELTNIGAVMSPSVSDLLSGQYTTQLTVALDGITVKAPTTPSSGSTTGYCYYKNNRYQHGEIWEDGCLYNCVCEDGTTGSYRCIEKCERYVNLPAQYCHLEQDPNNPCCERPVCNFLAGHGEIRGNRTSTLAPAPPTPITPRPPTGTEPTSQAPPKPEPPTPPVGSGKTTLAPPTATLPTQRPTPGEVPEMCVYEGRLYSEGQTWFDACDFKCTCVDGGANSYTCLTRCPQYQGDFSTCTQVADPDDPQCCSVPSCTGKAVPPGQFTGIGTIPSRDKCLYKGDLYNGGDVWEDGCRLQCECTDPSIGLIQCTDRCPKVAIVSEGCSLVPDVANPCCQTVQCSPSSQLSPTPSPGSGGSTVEPPKAEVCQYYQAIYFKGQTWNDGCDRRCRCEQNGLYTCTERCPTYENLPPECVLVTDEFDTCCKVAQCTPQIGVTVGTGKVPTLPPRVITGVAQSPDPGQVPRLGACVYKGVMRGLGEQWFDGCELSCTCEDILTGRYKCTERCPSYGDVAPQCKLVKDASEPCCEVPVCDPTYVTPAPGAPTTLAPPLCVYDGQSYTEGQTWYTPGCDYKCICEDADQGIYRCTDRCPVIVDRLPTECKLVADPNDPLCCEVASCSPVPSNTSSGYLVPTLPPGTVTGRQVTPSPLPGQVPQPDVCIYKGKTYTPGQKWTDGCEYDCLCEGQGTYKCIEICPDYSVLPAQCTLVPDPSNPCCKIPFCDVTLSTPPTISPQSTRIPGINRDACVYNGVPYYQGSHWHDGCDFKCICEDSKTNKYRCDQRCSRYDTVPIGCLLQTDPQDACCQALICDPGAIPNPVPIPYPTPYPIPAKFPGKTTGQSVGNNTGFCQYNGVLYRQGDTWDDGCQARCVCLDQDAGIYDCTDRCVEFVQLPMTCQLVEDPNDPCCSVPKCGGEATSTPPSLSPTSGLPPTPSPKPSNPGTTLTPDPNNQPTPSPRPGSSLPTLTPKPITTPTPSPQPGSSSPTLTPKPNAAPTPSPQPECQIFILRLVLIFQHLEIMVIMVAMAGALIIVVVVVVVVIVEVLFFAAAAVTAADDEDDDDNEGDDDDDGDGYHNQRNYVGALIL</sequence>
<feature type="domain" description="VWFC" evidence="4">
    <location>
        <begin position="867"/>
        <end position="933"/>
    </location>
</feature>
<evidence type="ECO:0000256" key="2">
    <source>
        <dbReference type="SAM" id="MobiDB-lite"/>
    </source>
</evidence>
<feature type="region of interest" description="Disordered" evidence="2">
    <location>
        <begin position="1176"/>
        <end position="1197"/>
    </location>
</feature>
<keyword evidence="3" id="KW-0472">Membrane</keyword>
<accession>A0AAV4BVZ3</accession>
<reference evidence="5 6" key="1">
    <citation type="journal article" date="2021" name="Elife">
        <title>Chloroplast acquisition without the gene transfer in kleptoplastic sea slugs, Plakobranchus ocellatus.</title>
        <authorList>
            <person name="Maeda T."/>
            <person name="Takahashi S."/>
            <person name="Yoshida T."/>
            <person name="Shimamura S."/>
            <person name="Takaki Y."/>
            <person name="Nagai Y."/>
            <person name="Toyoda A."/>
            <person name="Suzuki Y."/>
            <person name="Arimoto A."/>
            <person name="Ishii H."/>
            <person name="Satoh N."/>
            <person name="Nishiyama T."/>
            <person name="Hasebe M."/>
            <person name="Maruyama T."/>
            <person name="Minagawa J."/>
            <person name="Obokata J."/>
            <person name="Shigenobu S."/>
        </authorList>
    </citation>
    <scope>NUCLEOTIDE SEQUENCE [LARGE SCALE GENOMIC DNA]</scope>
</reference>
<protein>
    <submittedName>
        <fullName evidence="5">Collagen alpha-4(Vi) chain</fullName>
    </submittedName>
</protein>
<dbReference type="GO" id="GO:0005581">
    <property type="term" value="C:collagen trimer"/>
    <property type="evidence" value="ECO:0007669"/>
    <property type="project" value="UniProtKB-KW"/>
</dbReference>
<evidence type="ECO:0000259" key="4">
    <source>
        <dbReference type="PROSITE" id="PS50184"/>
    </source>
</evidence>
<feature type="domain" description="VWFC" evidence="4">
    <location>
        <begin position="591"/>
        <end position="657"/>
    </location>
</feature>
<keyword evidence="6" id="KW-1185">Reference proteome</keyword>
<dbReference type="PANTHER" id="PTHR11348">
    <property type="entry name" value="CONNECTIVE TISSUE GROWTH FACTOR-RELATED"/>
    <property type="match status" value="1"/>
</dbReference>
<name>A0AAV4BVZ3_9GAST</name>
<dbReference type="AlphaFoldDB" id="A0AAV4BVZ3"/>
<feature type="compositionally biased region" description="Pro residues" evidence="2">
    <location>
        <begin position="258"/>
        <end position="288"/>
    </location>
</feature>
<dbReference type="GO" id="GO:0007155">
    <property type="term" value="P:cell adhesion"/>
    <property type="evidence" value="ECO:0007669"/>
    <property type="project" value="TreeGrafter"/>
</dbReference>
<keyword evidence="3" id="KW-0812">Transmembrane</keyword>
<dbReference type="Proteomes" id="UP000735302">
    <property type="component" value="Unassembled WGS sequence"/>
</dbReference>
<dbReference type="InterPro" id="IPR001007">
    <property type="entry name" value="VWF_dom"/>
</dbReference>
<dbReference type="GO" id="GO:0005178">
    <property type="term" value="F:integrin binding"/>
    <property type="evidence" value="ECO:0007669"/>
    <property type="project" value="TreeGrafter"/>
</dbReference>
<feature type="compositionally biased region" description="Low complexity" evidence="2">
    <location>
        <begin position="1039"/>
        <end position="1049"/>
    </location>
</feature>
<dbReference type="InterPro" id="IPR050941">
    <property type="entry name" value="CCN"/>
</dbReference>
<keyword evidence="3" id="KW-1133">Transmembrane helix</keyword>
<feature type="domain" description="VWFC" evidence="4">
    <location>
        <begin position="173"/>
        <end position="240"/>
    </location>
</feature>